<evidence type="ECO:0000313" key="2">
    <source>
        <dbReference type="EMBL" id="AKT39020.1"/>
    </source>
</evidence>
<dbReference type="Proteomes" id="UP000067626">
    <property type="component" value="Chromosome"/>
</dbReference>
<evidence type="ECO:0000313" key="3">
    <source>
        <dbReference type="Proteomes" id="UP000067626"/>
    </source>
</evidence>
<protein>
    <recommendedName>
        <fullName evidence="1">STAS domain-containing protein</fullName>
    </recommendedName>
</protein>
<dbReference type="Gene3D" id="3.30.750.24">
    <property type="entry name" value="STAS domain"/>
    <property type="match status" value="1"/>
</dbReference>
<name>A0A0K1EDR7_CHOCO</name>
<reference evidence="2 3" key="1">
    <citation type="submission" date="2015-07" db="EMBL/GenBank/DDBJ databases">
        <title>Genome analysis of myxobacterium Chondromyces crocatus Cm c5 reveals a high potential for natural compound synthesis and the genetic basis for the loss of fruiting body formation.</title>
        <authorList>
            <person name="Zaburannyi N."/>
            <person name="Bunk B."/>
            <person name="Maier J."/>
            <person name="Overmann J."/>
            <person name="Mueller R."/>
        </authorList>
    </citation>
    <scope>NUCLEOTIDE SEQUENCE [LARGE SCALE GENOMIC DNA]</scope>
    <source>
        <strain evidence="2 3">Cm c5</strain>
    </source>
</reference>
<proteinExistence type="predicted"/>
<evidence type="ECO:0000259" key="1">
    <source>
        <dbReference type="PROSITE" id="PS50801"/>
    </source>
</evidence>
<dbReference type="AlphaFoldDB" id="A0A0K1EDR7"/>
<dbReference type="NCBIfam" id="NF047705">
    <property type="entry name" value="slr1659_superfam"/>
    <property type="match status" value="1"/>
</dbReference>
<dbReference type="PROSITE" id="PS50801">
    <property type="entry name" value="STAS"/>
    <property type="match status" value="1"/>
</dbReference>
<sequence length="305" mass="34261">MSEIIGVYSLDDSFSEHMSLTLYPDSFPVRWSLCNLTANFMAEYFGELFPDADSDDRMLSRDEISGAVGYVLNELVENAVKFNMNGEITVTVGLGREDLVCLVSNQIQNASVPNLRQKLLELTQEDPGELLRRQAEANFEDAENTGSGLGYLIIMNDYGVSLGWKLDPITSSSFCIKTMARIPILNERSRMEIKGGNYRVWYDANEVTVYFEGILRLGGPQEYAPIETLLDKVLESNPSKITLDLRALNFLNSSGINVLYKFAIATRKKGELQLLVRGSKNVPWQGKSLPNLKKFNQNFELTLVD</sequence>
<gene>
    <name evidence="2" type="ORF">CMC5_031660</name>
</gene>
<dbReference type="InterPro" id="IPR036513">
    <property type="entry name" value="STAS_dom_sf"/>
</dbReference>
<dbReference type="EMBL" id="CP012159">
    <property type="protein sequence ID" value="AKT39020.1"/>
    <property type="molecule type" value="Genomic_DNA"/>
</dbReference>
<keyword evidence="3" id="KW-1185">Reference proteome</keyword>
<dbReference type="STRING" id="52.CMC5_031660"/>
<dbReference type="RefSeq" id="WP_050431174.1">
    <property type="nucleotide sequence ID" value="NZ_CP012159.1"/>
</dbReference>
<organism evidence="2 3">
    <name type="scientific">Chondromyces crocatus</name>
    <dbReference type="NCBI Taxonomy" id="52"/>
    <lineage>
        <taxon>Bacteria</taxon>
        <taxon>Pseudomonadati</taxon>
        <taxon>Myxococcota</taxon>
        <taxon>Polyangia</taxon>
        <taxon>Polyangiales</taxon>
        <taxon>Polyangiaceae</taxon>
        <taxon>Chondromyces</taxon>
    </lineage>
</organism>
<dbReference type="InterPro" id="IPR002645">
    <property type="entry name" value="STAS_dom"/>
</dbReference>
<dbReference type="NCBIfam" id="NF047703">
    <property type="entry name" value="slr1658_superfam"/>
    <property type="match status" value="1"/>
</dbReference>
<feature type="domain" description="STAS" evidence="1">
    <location>
        <begin position="214"/>
        <end position="270"/>
    </location>
</feature>
<dbReference type="SUPFAM" id="SSF52091">
    <property type="entry name" value="SpoIIaa-like"/>
    <property type="match status" value="1"/>
</dbReference>
<dbReference type="KEGG" id="ccro:CMC5_031660"/>
<dbReference type="InterPro" id="IPR058084">
    <property type="entry name" value="Slr1658-like"/>
</dbReference>
<accession>A0A0K1EDR7</accession>
<dbReference type="OrthoDB" id="5488639at2"/>